<dbReference type="InterPro" id="IPR001509">
    <property type="entry name" value="Epimerase_deHydtase"/>
</dbReference>
<sequence>MAKGAYDGTLNIVKQAISLGIKKIIVTGTAASLFDVDLKGAFGTRLITERDFGPIELPDIRPNEQDPRLLYRAAKTVADKKLWEIAADYPDVDITLLLPTLVFGPFVPRYPYPSDINHLGTNSFIYALIKGTPGNQNPYPSYPGGYVVDVRDVAKAHVLALAAPPIPGRYKRMIISAGTFTWEDAVEVVRKKHPELVPRLPSASAVPPAQTSAPLDTSFASEVLGLKEYIPWQESIAEAIEVCLEYENKLKA</sequence>
<evidence type="ECO:0000256" key="2">
    <source>
        <dbReference type="ARBA" id="ARBA00023445"/>
    </source>
</evidence>
<evidence type="ECO:0000313" key="5">
    <source>
        <dbReference type="Proteomes" id="UP001383192"/>
    </source>
</evidence>
<feature type="domain" description="NAD-dependent epimerase/dehydratase" evidence="3">
    <location>
        <begin position="8"/>
        <end position="163"/>
    </location>
</feature>
<name>A0AAW0BA04_9AGAR</name>
<dbReference type="Gene3D" id="3.40.50.720">
    <property type="entry name" value="NAD(P)-binding Rossmann-like Domain"/>
    <property type="match status" value="1"/>
</dbReference>
<dbReference type="PANTHER" id="PTHR10366">
    <property type="entry name" value="NAD DEPENDENT EPIMERASE/DEHYDRATASE"/>
    <property type="match status" value="1"/>
</dbReference>
<protein>
    <recommendedName>
        <fullName evidence="3">NAD-dependent epimerase/dehydratase domain-containing protein</fullName>
    </recommendedName>
</protein>
<reference evidence="4 5" key="1">
    <citation type="submission" date="2024-01" db="EMBL/GenBank/DDBJ databases">
        <title>A draft genome for a cacao thread blight-causing isolate of Paramarasmius palmivorus.</title>
        <authorList>
            <person name="Baruah I.K."/>
            <person name="Bukari Y."/>
            <person name="Amoako-Attah I."/>
            <person name="Meinhardt L.W."/>
            <person name="Bailey B.A."/>
            <person name="Cohen S.P."/>
        </authorList>
    </citation>
    <scope>NUCLEOTIDE SEQUENCE [LARGE SCALE GENOMIC DNA]</scope>
    <source>
        <strain evidence="4 5">GH-12</strain>
    </source>
</reference>
<gene>
    <name evidence="4" type="ORF">VNI00_016837</name>
</gene>
<dbReference type="Proteomes" id="UP001383192">
    <property type="component" value="Unassembled WGS sequence"/>
</dbReference>
<evidence type="ECO:0000259" key="3">
    <source>
        <dbReference type="Pfam" id="PF01370"/>
    </source>
</evidence>
<dbReference type="SUPFAM" id="SSF51735">
    <property type="entry name" value="NAD(P)-binding Rossmann-fold domains"/>
    <property type="match status" value="1"/>
</dbReference>
<proteinExistence type="inferred from homology"/>
<dbReference type="InterPro" id="IPR050425">
    <property type="entry name" value="NAD(P)_dehydrat-like"/>
</dbReference>
<comment type="similarity">
    <text evidence="2">Belongs to the NAD(P)-dependent epimerase/dehydratase family. Dihydroflavonol-4-reductase subfamily.</text>
</comment>
<organism evidence="4 5">
    <name type="scientific">Paramarasmius palmivorus</name>
    <dbReference type="NCBI Taxonomy" id="297713"/>
    <lineage>
        <taxon>Eukaryota</taxon>
        <taxon>Fungi</taxon>
        <taxon>Dikarya</taxon>
        <taxon>Basidiomycota</taxon>
        <taxon>Agaricomycotina</taxon>
        <taxon>Agaricomycetes</taxon>
        <taxon>Agaricomycetidae</taxon>
        <taxon>Agaricales</taxon>
        <taxon>Marasmiineae</taxon>
        <taxon>Marasmiaceae</taxon>
        <taxon>Paramarasmius</taxon>
    </lineage>
</organism>
<keyword evidence="5" id="KW-1185">Reference proteome</keyword>
<accession>A0AAW0BA04</accession>
<evidence type="ECO:0000313" key="4">
    <source>
        <dbReference type="EMBL" id="KAK7022947.1"/>
    </source>
</evidence>
<keyword evidence="1" id="KW-0560">Oxidoreductase</keyword>
<comment type="caution">
    <text evidence="4">The sequence shown here is derived from an EMBL/GenBank/DDBJ whole genome shotgun (WGS) entry which is preliminary data.</text>
</comment>
<dbReference type="EMBL" id="JAYKXP010000142">
    <property type="protein sequence ID" value="KAK7022947.1"/>
    <property type="molecule type" value="Genomic_DNA"/>
</dbReference>
<dbReference type="GO" id="GO:0016616">
    <property type="term" value="F:oxidoreductase activity, acting on the CH-OH group of donors, NAD or NADP as acceptor"/>
    <property type="evidence" value="ECO:0007669"/>
    <property type="project" value="TreeGrafter"/>
</dbReference>
<dbReference type="PANTHER" id="PTHR10366:SF564">
    <property type="entry name" value="STEROL-4-ALPHA-CARBOXYLATE 3-DEHYDROGENASE, DECARBOXYLATING"/>
    <property type="match status" value="1"/>
</dbReference>
<dbReference type="Pfam" id="PF01370">
    <property type="entry name" value="Epimerase"/>
    <property type="match status" value="1"/>
</dbReference>
<dbReference type="InterPro" id="IPR036291">
    <property type="entry name" value="NAD(P)-bd_dom_sf"/>
</dbReference>
<dbReference type="AlphaFoldDB" id="A0AAW0BA04"/>
<evidence type="ECO:0000256" key="1">
    <source>
        <dbReference type="ARBA" id="ARBA00023002"/>
    </source>
</evidence>